<protein>
    <submittedName>
        <fullName evidence="1">Uncharacterized protein</fullName>
    </submittedName>
</protein>
<proteinExistence type="predicted"/>
<gene>
    <name evidence="1" type="ORF">VNO77_18346</name>
</gene>
<accession>A0AAN9QJJ6</accession>
<keyword evidence="2" id="KW-1185">Reference proteome</keyword>
<dbReference type="AlphaFoldDB" id="A0AAN9QJJ6"/>
<comment type="caution">
    <text evidence="1">The sequence shown here is derived from an EMBL/GenBank/DDBJ whole genome shotgun (WGS) entry which is preliminary data.</text>
</comment>
<evidence type="ECO:0000313" key="2">
    <source>
        <dbReference type="Proteomes" id="UP001367508"/>
    </source>
</evidence>
<dbReference type="EMBL" id="JAYMYQ010000004">
    <property type="protein sequence ID" value="KAK7337759.1"/>
    <property type="molecule type" value="Genomic_DNA"/>
</dbReference>
<dbReference type="Proteomes" id="UP001367508">
    <property type="component" value="Unassembled WGS sequence"/>
</dbReference>
<reference evidence="1 2" key="1">
    <citation type="submission" date="2024-01" db="EMBL/GenBank/DDBJ databases">
        <title>The genomes of 5 underutilized Papilionoideae crops provide insights into root nodulation and disease resistanc.</title>
        <authorList>
            <person name="Jiang F."/>
        </authorList>
    </citation>
    <scope>NUCLEOTIDE SEQUENCE [LARGE SCALE GENOMIC DNA]</scope>
    <source>
        <strain evidence="1">LVBAO_FW01</strain>
        <tissue evidence="1">Leaves</tissue>
    </source>
</reference>
<name>A0AAN9QJJ6_CANGL</name>
<organism evidence="1 2">
    <name type="scientific">Canavalia gladiata</name>
    <name type="common">Sword bean</name>
    <name type="synonym">Dolichos gladiatus</name>
    <dbReference type="NCBI Taxonomy" id="3824"/>
    <lineage>
        <taxon>Eukaryota</taxon>
        <taxon>Viridiplantae</taxon>
        <taxon>Streptophyta</taxon>
        <taxon>Embryophyta</taxon>
        <taxon>Tracheophyta</taxon>
        <taxon>Spermatophyta</taxon>
        <taxon>Magnoliopsida</taxon>
        <taxon>eudicotyledons</taxon>
        <taxon>Gunneridae</taxon>
        <taxon>Pentapetalae</taxon>
        <taxon>rosids</taxon>
        <taxon>fabids</taxon>
        <taxon>Fabales</taxon>
        <taxon>Fabaceae</taxon>
        <taxon>Papilionoideae</taxon>
        <taxon>50 kb inversion clade</taxon>
        <taxon>NPAAA clade</taxon>
        <taxon>indigoferoid/millettioid clade</taxon>
        <taxon>Phaseoleae</taxon>
        <taxon>Canavalia</taxon>
    </lineage>
</organism>
<sequence length="84" mass="9442">MVRGLLQARGKETKLKHVICGLEDRGRPCMVHANSGAGNRTKDLGISEQPLCHLGWALELNITFMKIDLFGFVMTVKELWGQLY</sequence>
<evidence type="ECO:0000313" key="1">
    <source>
        <dbReference type="EMBL" id="KAK7337759.1"/>
    </source>
</evidence>